<evidence type="ECO:0000256" key="5">
    <source>
        <dbReference type="ARBA" id="ARBA00022525"/>
    </source>
</evidence>
<comment type="subcellular location">
    <subcellularLocation>
        <location evidence="1 7">Bacterial flagellum</location>
    </subcellularLocation>
    <subcellularLocation>
        <location evidence="2 7">Secreted</location>
    </subcellularLocation>
</comment>
<evidence type="ECO:0000256" key="6">
    <source>
        <dbReference type="ARBA" id="ARBA00023143"/>
    </source>
</evidence>
<dbReference type="SUPFAM" id="SSF64518">
    <property type="entry name" value="Phase 1 flagellin"/>
    <property type="match status" value="1"/>
</dbReference>
<dbReference type="PRINTS" id="PR01005">
    <property type="entry name" value="FLGHOOKAP1"/>
</dbReference>
<dbReference type="AlphaFoldDB" id="A0A9X2Q932"/>
<gene>
    <name evidence="7" type="primary">flgK</name>
    <name evidence="11" type="ORF">GGP61_002400</name>
</gene>
<dbReference type="NCBIfam" id="TIGR02492">
    <property type="entry name" value="flgK_ends"/>
    <property type="match status" value="1"/>
</dbReference>
<dbReference type="GO" id="GO:0005576">
    <property type="term" value="C:extracellular region"/>
    <property type="evidence" value="ECO:0007669"/>
    <property type="project" value="UniProtKB-SubCell"/>
</dbReference>
<feature type="domain" description="Flagellar basal-body/hook protein C-terminal" evidence="9">
    <location>
        <begin position="560"/>
        <end position="597"/>
    </location>
</feature>
<proteinExistence type="inferred from homology"/>
<evidence type="ECO:0000256" key="3">
    <source>
        <dbReference type="ARBA" id="ARBA00009677"/>
    </source>
</evidence>
<evidence type="ECO:0000259" key="10">
    <source>
        <dbReference type="Pfam" id="PF22638"/>
    </source>
</evidence>
<evidence type="ECO:0000256" key="8">
    <source>
        <dbReference type="SAM" id="MobiDB-lite"/>
    </source>
</evidence>
<keyword evidence="5 7" id="KW-0964">Secreted</keyword>
<dbReference type="InterPro" id="IPR053927">
    <property type="entry name" value="FlgK_helical"/>
</dbReference>
<evidence type="ECO:0000256" key="1">
    <source>
        <dbReference type="ARBA" id="ARBA00004365"/>
    </source>
</evidence>
<keyword evidence="6 7" id="KW-0975">Bacterial flagellum</keyword>
<protein>
    <recommendedName>
        <fullName evidence="4 7">Flagellar hook-associated protein 1</fullName>
        <shortName evidence="7">HAP1</shortName>
    </recommendedName>
</protein>
<evidence type="ECO:0000313" key="12">
    <source>
        <dbReference type="Proteomes" id="UP001155057"/>
    </source>
</evidence>
<feature type="compositionally biased region" description="Basic and acidic residues" evidence="8">
    <location>
        <begin position="255"/>
        <end position="267"/>
    </location>
</feature>
<sequence length="600" mass="61960">MSVNSLFDIGSTSLRAVGEKIDATSQNIANAESEGYRRRRVSLSSRSVAATGLYASNGAQDVTSSGVGVEQFERVRDGMLVGARNEARNSESAAREEGRVLGVLEGALATDTDASLSASLQGLADGFSNLANNPESQGVRESVLGRARQLTDTFGRLDQRLGELTSSTTKALASNVEKANGLLDKVASLNEQIESARAGGSPDYAAEDQRDQTVKELSKLLPVEAQENRSDGYTLTVDGMTVVQGDDATTLSTENKNDPSKPTRVEFGDTGVAFDPGEEGGGEIGAQARLLNDTLTGKQSVQDRLDTLADSVVEKVNTAHRKGADQNGDTGENFFVDKSRTAGNIELNVDGPKDIAAVATPALGTPEGNETAVTIGQGDFGDSSGAGNIEDRLTVGPDGSASTVEVSSISPDGNLPGGVEGGTFDITVEDNANTGELDFTINRPDGSTSAQTGVDVSSDGTRITLEDDGSGNTLKLDVGTAFADGDVGPTETKEFSVTVDNSLPGNTGPAQNIADVASDLTTGATDLAAGVGTQVQEAAAKEEAQAAVGERVQAQIEDVSGVSVDQQLSSLIEQQQQFAASAQVLTTAREVSSTLLSIAR</sequence>
<evidence type="ECO:0000256" key="4">
    <source>
        <dbReference type="ARBA" id="ARBA00016244"/>
    </source>
</evidence>
<comment type="similarity">
    <text evidence="3 7">Belongs to the flagella basal body rod proteins family.</text>
</comment>
<dbReference type="InterPro" id="IPR002371">
    <property type="entry name" value="FlgK"/>
</dbReference>
<dbReference type="PANTHER" id="PTHR30033">
    <property type="entry name" value="FLAGELLAR HOOK-ASSOCIATED PROTEIN 1"/>
    <property type="match status" value="1"/>
</dbReference>
<accession>A0A9X2Q932</accession>
<dbReference type="Proteomes" id="UP001155057">
    <property type="component" value="Unassembled WGS sequence"/>
</dbReference>
<evidence type="ECO:0000259" key="9">
    <source>
        <dbReference type="Pfam" id="PF06429"/>
    </source>
</evidence>
<dbReference type="PANTHER" id="PTHR30033:SF2">
    <property type="entry name" value="FLAGELLAR HOOK PROTEIN"/>
    <property type="match status" value="1"/>
</dbReference>
<dbReference type="GO" id="GO:0044780">
    <property type="term" value="P:bacterial-type flagellum assembly"/>
    <property type="evidence" value="ECO:0007669"/>
    <property type="project" value="InterPro"/>
</dbReference>
<dbReference type="InterPro" id="IPR010930">
    <property type="entry name" value="Flg_bb/hook_C_dom"/>
</dbReference>
<keyword evidence="11" id="KW-0966">Cell projection</keyword>
<evidence type="ECO:0000256" key="2">
    <source>
        <dbReference type="ARBA" id="ARBA00004613"/>
    </source>
</evidence>
<feature type="compositionally biased region" description="Polar residues" evidence="8">
    <location>
        <begin position="400"/>
        <end position="411"/>
    </location>
</feature>
<feature type="domain" description="Flagellar hook-associated protein FlgK helical" evidence="10">
    <location>
        <begin position="104"/>
        <end position="335"/>
    </location>
</feature>
<name>A0A9X2Q932_9BACT</name>
<feature type="region of interest" description="Disordered" evidence="8">
    <location>
        <begin position="379"/>
        <end position="417"/>
    </location>
</feature>
<evidence type="ECO:0000256" key="7">
    <source>
        <dbReference type="RuleBase" id="RU362065"/>
    </source>
</evidence>
<keyword evidence="11" id="KW-0282">Flagellum</keyword>
<evidence type="ECO:0000313" key="11">
    <source>
        <dbReference type="EMBL" id="MCS3710780.1"/>
    </source>
</evidence>
<comment type="caution">
    <text evidence="11">The sequence shown here is derived from an EMBL/GenBank/DDBJ whole genome shotgun (WGS) entry which is preliminary data.</text>
</comment>
<dbReference type="Pfam" id="PF22638">
    <property type="entry name" value="FlgK_D1"/>
    <property type="match status" value="1"/>
</dbReference>
<dbReference type="EMBL" id="JANUAE010000008">
    <property type="protein sequence ID" value="MCS3710780.1"/>
    <property type="molecule type" value="Genomic_DNA"/>
</dbReference>
<reference evidence="11" key="1">
    <citation type="submission" date="2022-08" db="EMBL/GenBank/DDBJ databases">
        <title>Genomic Encyclopedia of Type Strains, Phase V (KMG-V): Genome sequencing to study the core and pangenomes of soil and plant-associated prokaryotes.</title>
        <authorList>
            <person name="Whitman W."/>
        </authorList>
    </citation>
    <scope>NUCLEOTIDE SEQUENCE</scope>
    <source>
        <strain evidence="11">SP3049</strain>
    </source>
</reference>
<dbReference type="RefSeq" id="WP_259048143.1">
    <property type="nucleotide sequence ID" value="NZ_JANTZW010000008.1"/>
</dbReference>
<dbReference type="GO" id="GO:0005198">
    <property type="term" value="F:structural molecule activity"/>
    <property type="evidence" value="ECO:0007669"/>
    <property type="project" value="UniProtKB-UniRule"/>
</dbReference>
<dbReference type="Pfam" id="PF06429">
    <property type="entry name" value="Flg_bbr_C"/>
    <property type="match status" value="1"/>
</dbReference>
<feature type="region of interest" description="Disordered" evidence="8">
    <location>
        <begin position="248"/>
        <end position="267"/>
    </location>
</feature>
<organism evidence="11 12">
    <name type="scientific">Salinibacter ruber</name>
    <dbReference type="NCBI Taxonomy" id="146919"/>
    <lineage>
        <taxon>Bacteria</taxon>
        <taxon>Pseudomonadati</taxon>
        <taxon>Rhodothermota</taxon>
        <taxon>Rhodothermia</taxon>
        <taxon>Rhodothermales</taxon>
        <taxon>Salinibacteraceae</taxon>
        <taxon>Salinibacter</taxon>
    </lineage>
</organism>
<dbReference type="GO" id="GO:0009424">
    <property type="term" value="C:bacterial-type flagellum hook"/>
    <property type="evidence" value="ECO:0007669"/>
    <property type="project" value="UniProtKB-UniRule"/>
</dbReference>
<keyword evidence="11" id="KW-0969">Cilium</keyword>